<gene>
    <name evidence="2" type="primary">jg7696</name>
    <name evidence="2" type="ORF">PAEG_LOCUS18741</name>
</gene>
<evidence type="ECO:0000313" key="2">
    <source>
        <dbReference type="EMBL" id="CAH2242420.1"/>
    </source>
</evidence>
<organism evidence="2 3">
    <name type="scientific">Pararge aegeria aegeria</name>
    <dbReference type="NCBI Taxonomy" id="348720"/>
    <lineage>
        <taxon>Eukaryota</taxon>
        <taxon>Metazoa</taxon>
        <taxon>Ecdysozoa</taxon>
        <taxon>Arthropoda</taxon>
        <taxon>Hexapoda</taxon>
        <taxon>Insecta</taxon>
        <taxon>Pterygota</taxon>
        <taxon>Neoptera</taxon>
        <taxon>Endopterygota</taxon>
        <taxon>Lepidoptera</taxon>
        <taxon>Glossata</taxon>
        <taxon>Ditrysia</taxon>
        <taxon>Papilionoidea</taxon>
        <taxon>Nymphalidae</taxon>
        <taxon>Satyrinae</taxon>
        <taxon>Satyrini</taxon>
        <taxon>Parargina</taxon>
        <taxon>Pararge</taxon>
    </lineage>
</organism>
<dbReference type="AlphaFoldDB" id="A0A8S4RXH2"/>
<feature type="compositionally biased region" description="Basic and acidic residues" evidence="1">
    <location>
        <begin position="66"/>
        <end position="78"/>
    </location>
</feature>
<feature type="compositionally biased region" description="Polar residues" evidence="1">
    <location>
        <begin position="56"/>
        <end position="65"/>
    </location>
</feature>
<protein>
    <submittedName>
        <fullName evidence="2">Jg7696 protein</fullName>
    </submittedName>
</protein>
<sequence>MAEIWIDMDELLHRDRLSAGKTQSYRSQSETLAVCYASGVLSCLAGVIQREAASAAQRTPDSSGQPRKEQAQEQKNKN</sequence>
<evidence type="ECO:0000256" key="1">
    <source>
        <dbReference type="SAM" id="MobiDB-lite"/>
    </source>
</evidence>
<evidence type="ECO:0000313" key="3">
    <source>
        <dbReference type="Proteomes" id="UP000838756"/>
    </source>
</evidence>
<feature type="region of interest" description="Disordered" evidence="1">
    <location>
        <begin position="52"/>
        <end position="78"/>
    </location>
</feature>
<dbReference type="EMBL" id="CAKXAJ010025644">
    <property type="protein sequence ID" value="CAH2242420.1"/>
    <property type="molecule type" value="Genomic_DNA"/>
</dbReference>
<comment type="caution">
    <text evidence="2">The sequence shown here is derived from an EMBL/GenBank/DDBJ whole genome shotgun (WGS) entry which is preliminary data.</text>
</comment>
<accession>A0A8S4RXH2</accession>
<proteinExistence type="predicted"/>
<keyword evidence="3" id="KW-1185">Reference proteome</keyword>
<dbReference type="Proteomes" id="UP000838756">
    <property type="component" value="Unassembled WGS sequence"/>
</dbReference>
<reference evidence="2" key="1">
    <citation type="submission" date="2022-03" db="EMBL/GenBank/DDBJ databases">
        <authorList>
            <person name="Lindestad O."/>
        </authorList>
    </citation>
    <scope>NUCLEOTIDE SEQUENCE</scope>
</reference>
<name>A0A8S4RXH2_9NEOP</name>